<dbReference type="EMBL" id="JACHHT010000002">
    <property type="protein sequence ID" value="MBB6522060.1"/>
    <property type="molecule type" value="Genomic_DNA"/>
</dbReference>
<sequence>MTKAIDFWVRPNSPYLGISPERCVQQLHRQNCFKTGVLIHDKLYLYLTDGKIPGRKGTIYAVIAYNPQSKETLWQNNYPCLEEALEQCQQQVNALSLQTPCQQNEAQGNAA</sequence>
<comment type="caution">
    <text evidence="1">The sequence shown here is derived from an EMBL/GenBank/DDBJ whole genome shotgun (WGS) entry which is preliminary data.</text>
</comment>
<dbReference type="Proteomes" id="UP000528457">
    <property type="component" value="Unassembled WGS sequence"/>
</dbReference>
<proteinExistence type="predicted"/>
<dbReference type="AlphaFoldDB" id="A0A7X0MWD5"/>
<keyword evidence="2" id="KW-1185">Reference proteome</keyword>
<evidence type="ECO:0000313" key="1">
    <source>
        <dbReference type="EMBL" id="MBB6522060.1"/>
    </source>
</evidence>
<reference evidence="1 2" key="1">
    <citation type="submission" date="2020-08" db="EMBL/GenBank/DDBJ databases">
        <title>Genomic Encyclopedia of Type Strains, Phase IV (KMG-IV): sequencing the most valuable type-strain genomes for metagenomic binning, comparative biology and taxonomic classification.</title>
        <authorList>
            <person name="Goeker M."/>
        </authorList>
    </citation>
    <scope>NUCLEOTIDE SEQUENCE [LARGE SCALE GENOMIC DNA]</scope>
    <source>
        <strain evidence="1 2">DSM 22368</strain>
    </source>
</reference>
<name>A0A7X0MWD5_9GAMM</name>
<accession>A0A7X0MWD5</accession>
<dbReference type="InParanoid" id="A0A7X0MWD5"/>
<dbReference type="RefSeq" id="WP_166846895.1">
    <property type="nucleotide sequence ID" value="NZ_JAAONY010000002.1"/>
</dbReference>
<gene>
    <name evidence="1" type="ORF">HNR48_002345</name>
</gene>
<organism evidence="1 2">
    <name type="scientific">Pseudoteredinibacter isoporae</name>
    <dbReference type="NCBI Taxonomy" id="570281"/>
    <lineage>
        <taxon>Bacteria</taxon>
        <taxon>Pseudomonadati</taxon>
        <taxon>Pseudomonadota</taxon>
        <taxon>Gammaproteobacteria</taxon>
        <taxon>Cellvibrionales</taxon>
        <taxon>Cellvibrionaceae</taxon>
        <taxon>Pseudoteredinibacter</taxon>
    </lineage>
</organism>
<protein>
    <submittedName>
        <fullName evidence="1">Uncharacterized protein</fullName>
    </submittedName>
</protein>
<evidence type="ECO:0000313" key="2">
    <source>
        <dbReference type="Proteomes" id="UP000528457"/>
    </source>
</evidence>